<feature type="compositionally biased region" description="Basic residues" evidence="1">
    <location>
        <begin position="196"/>
        <end position="211"/>
    </location>
</feature>
<evidence type="ECO:0000313" key="2">
    <source>
        <dbReference type="EMBL" id="ORY01998.1"/>
    </source>
</evidence>
<evidence type="ECO:0000313" key="3">
    <source>
        <dbReference type="Proteomes" id="UP000193144"/>
    </source>
</evidence>
<dbReference type="AlphaFoldDB" id="A0A1Y1YVD6"/>
<gene>
    <name evidence="2" type="ORF">BCR34DRAFT_636631</name>
</gene>
<proteinExistence type="predicted"/>
<sequence length="211" mass="23208">MLQESAFVAPEAKEFFHLGMSPAQSLIHHLLDKIAPRLAVPVKRKLSCVPRCVPRCVIVLRLRDVYFLLTTLAPVGNASMVRTPLIDVKVKYKSIMRERAAARLASLREEFADLSSEPSRHFGSSLLGILDGSNDTAADTALDNIFNSDDDTLNAVANGPRAALCVDYSTNCCTGSTRRLSPGKLAARAKENRARQFGRCHGHRSTRSHKH</sequence>
<dbReference type="EMBL" id="MCFA01000163">
    <property type="protein sequence ID" value="ORY01998.1"/>
    <property type="molecule type" value="Genomic_DNA"/>
</dbReference>
<protein>
    <submittedName>
        <fullName evidence="2">Uncharacterized protein</fullName>
    </submittedName>
</protein>
<feature type="region of interest" description="Disordered" evidence="1">
    <location>
        <begin position="191"/>
        <end position="211"/>
    </location>
</feature>
<name>A0A1Y1YVD6_9PLEO</name>
<keyword evidence="3" id="KW-1185">Reference proteome</keyword>
<comment type="caution">
    <text evidence="2">The sequence shown here is derived from an EMBL/GenBank/DDBJ whole genome shotgun (WGS) entry which is preliminary data.</text>
</comment>
<evidence type="ECO:0000256" key="1">
    <source>
        <dbReference type="SAM" id="MobiDB-lite"/>
    </source>
</evidence>
<reference evidence="2 3" key="1">
    <citation type="submission" date="2016-07" db="EMBL/GenBank/DDBJ databases">
        <title>Pervasive Adenine N6-methylation of Active Genes in Fungi.</title>
        <authorList>
            <consortium name="DOE Joint Genome Institute"/>
            <person name="Mondo S.J."/>
            <person name="Dannebaum R.O."/>
            <person name="Kuo R.C."/>
            <person name="Labutti K."/>
            <person name="Haridas S."/>
            <person name="Kuo A."/>
            <person name="Salamov A."/>
            <person name="Ahrendt S.R."/>
            <person name="Lipzen A."/>
            <person name="Sullivan W."/>
            <person name="Andreopoulos W.B."/>
            <person name="Clum A."/>
            <person name="Lindquist E."/>
            <person name="Daum C."/>
            <person name="Ramamoorthy G.K."/>
            <person name="Gryganskyi A."/>
            <person name="Culley D."/>
            <person name="Magnuson J.K."/>
            <person name="James T.Y."/>
            <person name="O'Malley M.A."/>
            <person name="Stajich J.E."/>
            <person name="Spatafora J.W."/>
            <person name="Visel A."/>
            <person name="Grigoriev I.V."/>
        </authorList>
    </citation>
    <scope>NUCLEOTIDE SEQUENCE [LARGE SCALE GENOMIC DNA]</scope>
    <source>
        <strain evidence="2 3">CBS 115471</strain>
    </source>
</reference>
<dbReference type="Proteomes" id="UP000193144">
    <property type="component" value="Unassembled WGS sequence"/>
</dbReference>
<accession>A0A1Y1YVD6</accession>
<organism evidence="2 3">
    <name type="scientific">Clohesyomyces aquaticus</name>
    <dbReference type="NCBI Taxonomy" id="1231657"/>
    <lineage>
        <taxon>Eukaryota</taxon>
        <taxon>Fungi</taxon>
        <taxon>Dikarya</taxon>
        <taxon>Ascomycota</taxon>
        <taxon>Pezizomycotina</taxon>
        <taxon>Dothideomycetes</taxon>
        <taxon>Pleosporomycetidae</taxon>
        <taxon>Pleosporales</taxon>
        <taxon>Lindgomycetaceae</taxon>
        <taxon>Clohesyomyces</taxon>
    </lineage>
</organism>